<evidence type="ECO:0000313" key="3">
    <source>
        <dbReference type="Proteomes" id="UP000791440"/>
    </source>
</evidence>
<reference evidence="2" key="2">
    <citation type="submission" date="2020-12" db="EMBL/GenBank/DDBJ databases">
        <authorList>
            <person name="Kanost M."/>
        </authorList>
    </citation>
    <scope>NUCLEOTIDE SEQUENCE</scope>
</reference>
<comment type="caution">
    <text evidence="2">The sequence shown here is derived from an EMBL/GenBank/DDBJ whole genome shotgun (WGS) entry which is preliminary data.</text>
</comment>
<name>A0A922D2Z2_MANSE</name>
<reference evidence="2" key="1">
    <citation type="journal article" date="2016" name="Insect Biochem. Mol. Biol.">
        <title>Multifaceted biological insights from a draft genome sequence of the tobacco hornworm moth, Manduca sexta.</title>
        <authorList>
            <person name="Kanost M.R."/>
            <person name="Arrese E.L."/>
            <person name="Cao X."/>
            <person name="Chen Y.R."/>
            <person name="Chellapilla S."/>
            <person name="Goldsmith M.R."/>
            <person name="Grosse-Wilde E."/>
            <person name="Heckel D.G."/>
            <person name="Herndon N."/>
            <person name="Jiang H."/>
            <person name="Papanicolaou A."/>
            <person name="Qu J."/>
            <person name="Soulages J.L."/>
            <person name="Vogel H."/>
            <person name="Walters J."/>
            <person name="Waterhouse R.M."/>
            <person name="Ahn S.J."/>
            <person name="Almeida F.C."/>
            <person name="An C."/>
            <person name="Aqrawi P."/>
            <person name="Bretschneider A."/>
            <person name="Bryant W.B."/>
            <person name="Bucks S."/>
            <person name="Chao H."/>
            <person name="Chevignon G."/>
            <person name="Christen J.M."/>
            <person name="Clarke D.F."/>
            <person name="Dittmer N.T."/>
            <person name="Ferguson L.C.F."/>
            <person name="Garavelou S."/>
            <person name="Gordon K.H.J."/>
            <person name="Gunaratna R.T."/>
            <person name="Han Y."/>
            <person name="Hauser F."/>
            <person name="He Y."/>
            <person name="Heidel-Fischer H."/>
            <person name="Hirsh A."/>
            <person name="Hu Y."/>
            <person name="Jiang H."/>
            <person name="Kalra D."/>
            <person name="Klinner C."/>
            <person name="Konig C."/>
            <person name="Kovar C."/>
            <person name="Kroll A.R."/>
            <person name="Kuwar S.S."/>
            <person name="Lee S.L."/>
            <person name="Lehman R."/>
            <person name="Li K."/>
            <person name="Li Z."/>
            <person name="Liang H."/>
            <person name="Lovelace S."/>
            <person name="Lu Z."/>
            <person name="Mansfield J.H."/>
            <person name="McCulloch K.J."/>
            <person name="Mathew T."/>
            <person name="Morton B."/>
            <person name="Muzny D.M."/>
            <person name="Neunemann D."/>
            <person name="Ongeri F."/>
            <person name="Pauchet Y."/>
            <person name="Pu L.L."/>
            <person name="Pyrousis I."/>
            <person name="Rao X.J."/>
            <person name="Redding A."/>
            <person name="Roesel C."/>
            <person name="Sanchez-Gracia A."/>
            <person name="Schaack S."/>
            <person name="Shukla A."/>
            <person name="Tetreau G."/>
            <person name="Wang Y."/>
            <person name="Xiong G.H."/>
            <person name="Traut W."/>
            <person name="Walsh T.K."/>
            <person name="Worley K.C."/>
            <person name="Wu D."/>
            <person name="Wu W."/>
            <person name="Wu Y.Q."/>
            <person name="Zhang X."/>
            <person name="Zou Z."/>
            <person name="Zucker H."/>
            <person name="Briscoe A.D."/>
            <person name="Burmester T."/>
            <person name="Clem R.J."/>
            <person name="Feyereisen R."/>
            <person name="Grimmelikhuijzen C.J.P."/>
            <person name="Hamodrakas S.J."/>
            <person name="Hansson B.S."/>
            <person name="Huguet E."/>
            <person name="Jermiin L.S."/>
            <person name="Lan Q."/>
            <person name="Lehman H.K."/>
            <person name="Lorenzen M."/>
            <person name="Merzendorfer H."/>
            <person name="Michalopoulos I."/>
            <person name="Morton D.B."/>
            <person name="Muthukrishnan S."/>
            <person name="Oakeshott J.G."/>
            <person name="Palmer W."/>
            <person name="Park Y."/>
            <person name="Passarelli A.L."/>
            <person name="Rozas J."/>
            <person name="Schwartz L.M."/>
            <person name="Smith W."/>
            <person name="Southgate A."/>
            <person name="Vilcinskas A."/>
            <person name="Vogt R."/>
            <person name="Wang P."/>
            <person name="Werren J."/>
            <person name="Yu X.Q."/>
            <person name="Zhou J.J."/>
            <person name="Brown S.J."/>
            <person name="Scherer S.E."/>
            <person name="Richards S."/>
            <person name="Blissard G.W."/>
        </authorList>
    </citation>
    <scope>NUCLEOTIDE SEQUENCE</scope>
</reference>
<accession>A0A922D2Z2</accession>
<evidence type="ECO:0000313" key="2">
    <source>
        <dbReference type="EMBL" id="KAG6465033.1"/>
    </source>
</evidence>
<organism evidence="2 3">
    <name type="scientific">Manduca sexta</name>
    <name type="common">Tobacco hawkmoth</name>
    <name type="synonym">Tobacco hornworm</name>
    <dbReference type="NCBI Taxonomy" id="7130"/>
    <lineage>
        <taxon>Eukaryota</taxon>
        <taxon>Metazoa</taxon>
        <taxon>Ecdysozoa</taxon>
        <taxon>Arthropoda</taxon>
        <taxon>Hexapoda</taxon>
        <taxon>Insecta</taxon>
        <taxon>Pterygota</taxon>
        <taxon>Neoptera</taxon>
        <taxon>Endopterygota</taxon>
        <taxon>Lepidoptera</taxon>
        <taxon>Glossata</taxon>
        <taxon>Ditrysia</taxon>
        <taxon>Bombycoidea</taxon>
        <taxon>Sphingidae</taxon>
        <taxon>Sphinginae</taxon>
        <taxon>Sphingini</taxon>
        <taxon>Manduca</taxon>
    </lineage>
</organism>
<dbReference type="InterPro" id="IPR029526">
    <property type="entry name" value="PGBD"/>
</dbReference>
<evidence type="ECO:0000259" key="1">
    <source>
        <dbReference type="Pfam" id="PF13843"/>
    </source>
</evidence>
<keyword evidence="3" id="KW-1185">Reference proteome</keyword>
<dbReference type="EMBL" id="JH669337">
    <property type="protein sequence ID" value="KAG6465033.1"/>
    <property type="molecule type" value="Genomic_DNA"/>
</dbReference>
<dbReference type="PANTHER" id="PTHR46599:SF3">
    <property type="entry name" value="PIGGYBAC TRANSPOSABLE ELEMENT-DERIVED PROTEIN 4"/>
    <property type="match status" value="1"/>
</dbReference>
<gene>
    <name evidence="2" type="ORF">O3G_MSEX014897</name>
</gene>
<dbReference type="PANTHER" id="PTHR46599">
    <property type="entry name" value="PIGGYBAC TRANSPOSABLE ELEMENT-DERIVED PROTEIN 4"/>
    <property type="match status" value="1"/>
</dbReference>
<protein>
    <recommendedName>
        <fullName evidence="1">PiggyBac transposable element-derived protein domain-containing protein</fullName>
    </recommendedName>
</protein>
<feature type="domain" description="PiggyBac transposable element-derived protein" evidence="1">
    <location>
        <begin position="2"/>
        <end position="351"/>
    </location>
</feature>
<sequence length="480" mass="57150">MFDIVFPKHFVDYIVQCTNAYGNKLCSTNRPHTRHSRRAVFRETNNEEILKFLGLCLLKGHFKCPKQRNLFTYTNHLYYHPIFTYVMSARRHEQLLRCLYASEVDAKGSRKITQFIDTATAHFQKIYNAGKNLSLDESLLLYRGRLQFRQYIKSKKARYGIKFYELTTSDGYVLNIYMYCGKENLEENISKTEDLVLRLMRPYLLKGHHLYMDNFYNSVSLCKKLLGLRTHTVGTLRSNRKGNPDSIVKKKLKKGEHVWVRKNNVYVSKWRDSRPVLMISTNTHPTMVEVQNRFGRKKMKPLEVATYNNHIMSRIDRLDQMVSYYSSPRKTIRWYKKVLFHLLDISVWNAYFLYKKYKKNKDKSYEFIMFREELIKDLIKLDTNINVKDLVNKKSMHYNRLHNNIPAIERNERSLDRMKGHWPERIESNPGSKKKYAFLKCRVCSKDGKRVETSYRCKGCPQKPPLCPSCFEAWHNEINL</sequence>
<dbReference type="Pfam" id="PF13843">
    <property type="entry name" value="DDE_Tnp_1_7"/>
    <property type="match status" value="1"/>
</dbReference>
<dbReference type="Proteomes" id="UP000791440">
    <property type="component" value="Unassembled WGS sequence"/>
</dbReference>
<proteinExistence type="predicted"/>
<dbReference type="AlphaFoldDB" id="A0A922D2Z2"/>